<accession>A0A0F9NF47</accession>
<name>A0A0F9NF47_9ZZZZ</name>
<sequence>MSVNKIKNIEEFKIGEQTFEITIKEKGGEVVYQSESVGGIVTIVEKLFDINNGEITGQQQIFGWGNIMLQWYG</sequence>
<protein>
    <submittedName>
        <fullName evidence="1">Uncharacterized protein</fullName>
    </submittedName>
</protein>
<gene>
    <name evidence="1" type="ORF">LCGC14_0958160</name>
</gene>
<comment type="caution">
    <text evidence="1">The sequence shown here is derived from an EMBL/GenBank/DDBJ whole genome shotgun (WGS) entry which is preliminary data.</text>
</comment>
<dbReference type="AlphaFoldDB" id="A0A0F9NF47"/>
<reference evidence="1" key="1">
    <citation type="journal article" date="2015" name="Nature">
        <title>Complex archaea that bridge the gap between prokaryotes and eukaryotes.</title>
        <authorList>
            <person name="Spang A."/>
            <person name="Saw J.H."/>
            <person name="Jorgensen S.L."/>
            <person name="Zaremba-Niedzwiedzka K."/>
            <person name="Martijn J."/>
            <person name="Lind A.E."/>
            <person name="van Eijk R."/>
            <person name="Schleper C."/>
            <person name="Guy L."/>
            <person name="Ettema T.J."/>
        </authorList>
    </citation>
    <scope>NUCLEOTIDE SEQUENCE</scope>
</reference>
<organism evidence="1">
    <name type="scientific">marine sediment metagenome</name>
    <dbReference type="NCBI Taxonomy" id="412755"/>
    <lineage>
        <taxon>unclassified sequences</taxon>
        <taxon>metagenomes</taxon>
        <taxon>ecological metagenomes</taxon>
    </lineage>
</organism>
<evidence type="ECO:0000313" key="1">
    <source>
        <dbReference type="EMBL" id="KKN18180.1"/>
    </source>
</evidence>
<feature type="non-terminal residue" evidence="1">
    <location>
        <position position="73"/>
    </location>
</feature>
<proteinExistence type="predicted"/>
<dbReference type="EMBL" id="LAZR01003450">
    <property type="protein sequence ID" value="KKN18180.1"/>
    <property type="molecule type" value="Genomic_DNA"/>
</dbReference>